<feature type="transmembrane region" description="Helical" evidence="1">
    <location>
        <begin position="12"/>
        <end position="31"/>
    </location>
</feature>
<protein>
    <submittedName>
        <fullName evidence="2">Uncharacterized protein</fullName>
    </submittedName>
</protein>
<evidence type="ECO:0000313" key="3">
    <source>
        <dbReference type="Proteomes" id="UP001371456"/>
    </source>
</evidence>
<keyword evidence="1" id="KW-1133">Transmembrane helix</keyword>
<proteinExistence type="predicted"/>
<accession>A0AAN8TFK5</accession>
<organism evidence="2 3">
    <name type="scientific">Solanum bulbocastanum</name>
    <name type="common">Wild potato</name>
    <dbReference type="NCBI Taxonomy" id="147425"/>
    <lineage>
        <taxon>Eukaryota</taxon>
        <taxon>Viridiplantae</taxon>
        <taxon>Streptophyta</taxon>
        <taxon>Embryophyta</taxon>
        <taxon>Tracheophyta</taxon>
        <taxon>Spermatophyta</taxon>
        <taxon>Magnoliopsida</taxon>
        <taxon>eudicotyledons</taxon>
        <taxon>Gunneridae</taxon>
        <taxon>Pentapetalae</taxon>
        <taxon>asterids</taxon>
        <taxon>lamiids</taxon>
        <taxon>Solanales</taxon>
        <taxon>Solanaceae</taxon>
        <taxon>Solanoideae</taxon>
        <taxon>Solaneae</taxon>
        <taxon>Solanum</taxon>
    </lineage>
</organism>
<comment type="caution">
    <text evidence="2">The sequence shown here is derived from an EMBL/GenBank/DDBJ whole genome shotgun (WGS) entry which is preliminary data.</text>
</comment>
<reference evidence="2 3" key="1">
    <citation type="submission" date="2024-02" db="EMBL/GenBank/DDBJ databases">
        <title>de novo genome assembly of Solanum bulbocastanum strain 11H21.</title>
        <authorList>
            <person name="Hosaka A.J."/>
        </authorList>
    </citation>
    <scope>NUCLEOTIDE SEQUENCE [LARGE SCALE GENOMIC DNA]</scope>
    <source>
        <tissue evidence="2">Young leaves</tissue>
    </source>
</reference>
<evidence type="ECO:0000256" key="1">
    <source>
        <dbReference type="SAM" id="Phobius"/>
    </source>
</evidence>
<dbReference type="EMBL" id="JBANQN010000007">
    <property type="protein sequence ID" value="KAK6784042.1"/>
    <property type="molecule type" value="Genomic_DNA"/>
</dbReference>
<sequence>MKLQNMTSQMIVNLHGHVILFSMSISVTVVTK</sequence>
<dbReference type="AlphaFoldDB" id="A0AAN8TFK5"/>
<keyword evidence="3" id="KW-1185">Reference proteome</keyword>
<keyword evidence="1" id="KW-0472">Membrane</keyword>
<dbReference type="Proteomes" id="UP001371456">
    <property type="component" value="Unassembled WGS sequence"/>
</dbReference>
<keyword evidence="1" id="KW-0812">Transmembrane</keyword>
<evidence type="ECO:0000313" key="2">
    <source>
        <dbReference type="EMBL" id="KAK6784042.1"/>
    </source>
</evidence>
<name>A0AAN8TFK5_SOLBU</name>
<gene>
    <name evidence="2" type="ORF">RDI58_017496</name>
</gene>